<accession>Q0QZI8</accession>
<organism evidence="1 2">
    <name type="scientific">Synechococcus phage syn9</name>
    <dbReference type="NCBI Taxonomy" id="382359"/>
    <lineage>
        <taxon>Viruses</taxon>
        <taxon>Duplodnaviria</taxon>
        <taxon>Heunggongvirae</taxon>
        <taxon>Uroviricota</taxon>
        <taxon>Caudoviricetes</taxon>
        <taxon>Pantevenvirales</taxon>
        <taxon>Kyanoviridae</taxon>
        <taxon>Ormenosvirus</taxon>
        <taxon>Ormenosvirus syn9</taxon>
    </lineage>
</organism>
<reference evidence="1 2" key="1">
    <citation type="journal article" date="2007" name="Environ. Microbiol.">
        <title>Genomic and structural analysis of Syn9, a cyanophage infecting marine Prochlorococcus and Synechococcus.</title>
        <authorList>
            <person name="Weigele P.R."/>
            <person name="Pope W.H."/>
            <person name="Pedulla M.L."/>
            <person name="Houtz J.M."/>
            <person name="Smith A.L."/>
            <person name="Conway J.F."/>
            <person name="King J."/>
            <person name="Hatfull G.F."/>
            <person name="Lawrence J.G."/>
            <person name="Hendrix R.W."/>
        </authorList>
    </citation>
    <scope>NUCLEOTIDE SEQUENCE</scope>
</reference>
<dbReference type="EMBL" id="DQ149023">
    <property type="protein sequence ID" value="ABA47009.1"/>
    <property type="molecule type" value="Genomic_DNA"/>
</dbReference>
<dbReference type="OrthoDB" id="37963at10239"/>
<dbReference type="KEGG" id="vg:4239079"/>
<dbReference type="Proteomes" id="UP000000909">
    <property type="component" value="Segment"/>
</dbReference>
<dbReference type="GeneID" id="4239079"/>
<evidence type="ECO:0000313" key="2">
    <source>
        <dbReference type="Proteomes" id="UP000000909"/>
    </source>
</evidence>
<keyword evidence="2" id="KW-1185">Reference proteome</keyword>
<proteinExistence type="predicted"/>
<evidence type="ECO:0000313" key="1">
    <source>
        <dbReference type="EMBL" id="ABA47009.1"/>
    </source>
</evidence>
<organismHost>
    <name type="scientific">Synechococcus</name>
    <dbReference type="NCBI Taxonomy" id="1129"/>
</organismHost>
<protein>
    <submittedName>
        <fullName evidence="1">Gp40</fullName>
    </submittedName>
</protein>
<sequence>MKKALVGVEGYIHQVVEPGEDFEIYNGPDATMQWVDAPDNCNDWWTLEYSPSQAQMVWVERDSAYTDPGVARKVAYGDIGEQLDMMYKDQLDGGTRWRDHVANVKATLPAAPAQPEPMTEAEMRDYAENQEPDASKPVGLSTREVPCWKRYPGWSGYIPPEDSV</sequence>
<name>Q0QZI8_BPSYS</name>
<dbReference type="RefSeq" id="YP_717707.1">
    <property type="nucleotide sequence ID" value="NC_008296.2"/>
</dbReference>